<evidence type="ECO:0000259" key="2">
    <source>
        <dbReference type="SMART" id="SM01272"/>
    </source>
</evidence>
<feature type="domain" description="LsmAD" evidence="2">
    <location>
        <begin position="271"/>
        <end position="343"/>
    </location>
</feature>
<dbReference type="GO" id="GO:0034063">
    <property type="term" value="P:stress granule assembly"/>
    <property type="evidence" value="ECO:0007669"/>
    <property type="project" value="TreeGrafter"/>
</dbReference>
<feature type="compositionally biased region" description="Polar residues" evidence="1">
    <location>
        <begin position="554"/>
        <end position="564"/>
    </location>
</feature>
<dbReference type="InterPro" id="IPR045117">
    <property type="entry name" value="ATXN2-like"/>
</dbReference>
<dbReference type="Pfam" id="PF06741">
    <property type="entry name" value="LsmAD"/>
    <property type="match status" value="1"/>
</dbReference>
<evidence type="ECO:0000256" key="1">
    <source>
        <dbReference type="SAM" id="MobiDB-lite"/>
    </source>
</evidence>
<dbReference type="EMBL" id="MU004231">
    <property type="protein sequence ID" value="KAF2673746.1"/>
    <property type="molecule type" value="Genomic_DNA"/>
</dbReference>
<gene>
    <name evidence="3" type="ORF">BT63DRAFT_451804</name>
</gene>
<sequence>MSSSANGNSRLPPSTSSSPVHANPSRTSSKMNSAGGKPVDGQRKQTSSPMDPQSQRKQSVPNAWAKGSTNPVTQRPAGTLPSNGTTNTQNKQNTAPKGQSTPSKETNTLHNHFNDRLHYAYASYIGLSSTVTLQNGEKYTGVFSSATSDQSDVKYLLKMVKRVGGQDSQVNGASDALESYVGNGEDHVMTFLARDVELHVPNAQLAKPKSKAAQNGASGFKTDTDISGGLATRERALQPWDGGVENDVDMSLDGPANGQPWDQFEANQRLYGVQTNYDESYYTTTIDRSRPDFKERENQAARIAREIETSSTSNSHVAEERGQKAPEDNGEDEESKYSGVQRDFQQLNSGQPNKYTPPARRAPSAHPTVSGAPVDPAIISSSLAKGEKDNAHGKENESATKSSKPPASSDMPKIELPKPQASVSGAKPILPAAKVSPAKEGGATATVEKDVVNAFKQFTANEKLKAQEHQRSLAKRDKAVKLNDLKKFAQNFKLNTPVPQDLVPILAKDTDKQQKIVEKALKNVTEQKTPKLGDSVSPPPSAQPSSSRPPATLRGTSGASGQNTPPSVQPDRQSQRSRQSQGPYQPNLRNGGAPERNNQSTPNVPRQNQQQLAHRLQQQYPNNRQAMPSMPHLQDPRVTPTGPMNNSVQSPTSRMHYNAKMPEFKPNPAANTFQPITNNSSGNSPVRAASISSSAKPEPKRGNFWEGRRAKIPAEERKPLAANYNPITRLKKEVKAEGREQDYLYNGGIPQAYRTQPIWEVAEANKEQTYNQVFEKENRPSATSPQHHMSHQTMPHQHQLPIHLQPSAPIPVGHTPQHTPRHANVQPHMGPNGPQQYDDHHRMQYSASSGPIHPSPRGVPPFAYNAQGGQPMQGHPQPMPGYGMSPSGGYPMQMRQVSNGPPHYMNQGPPQMGGHVMTNQQSSGPYMNYQQMNPQMPMMSPGPNHAYPHPNGPMPSHTGANGFGSPRPPAPMMAHQGSQQGHHPAMYMSGQQPGQHMYSQPPNAPMGMRPYGQPGHYGSSPHQHHGFPQQPQPPHRATPSASYAQPMMGNHNMQPGMPPTGGQPMGNEAPET</sequence>
<feature type="compositionally biased region" description="Low complexity" evidence="1">
    <location>
        <begin position="83"/>
        <end position="94"/>
    </location>
</feature>
<feature type="compositionally biased region" description="Polar residues" evidence="1">
    <location>
        <begin position="671"/>
        <end position="695"/>
    </location>
</feature>
<dbReference type="PANTHER" id="PTHR12854:SF7">
    <property type="entry name" value="ATAXIN-2 HOMOLOG"/>
    <property type="match status" value="1"/>
</dbReference>
<dbReference type="OrthoDB" id="2275718at2759"/>
<name>A0A6A6UPU3_9PEZI</name>
<feature type="region of interest" description="Disordered" evidence="1">
    <location>
        <begin position="777"/>
        <end position="835"/>
    </location>
</feature>
<dbReference type="GO" id="GO:0003729">
    <property type="term" value="F:mRNA binding"/>
    <property type="evidence" value="ECO:0007669"/>
    <property type="project" value="TreeGrafter"/>
</dbReference>
<feature type="region of interest" description="Disordered" evidence="1">
    <location>
        <begin position="949"/>
        <end position="1072"/>
    </location>
</feature>
<feature type="compositionally biased region" description="Basic and acidic residues" evidence="1">
    <location>
        <begin position="317"/>
        <end position="327"/>
    </location>
</feature>
<feature type="compositionally biased region" description="Polar residues" evidence="1">
    <location>
        <begin position="343"/>
        <end position="354"/>
    </location>
</feature>
<keyword evidence="4" id="KW-1185">Reference proteome</keyword>
<feature type="region of interest" description="Disordered" evidence="1">
    <location>
        <begin position="242"/>
        <end position="262"/>
    </location>
</feature>
<feature type="compositionally biased region" description="Polar residues" evidence="1">
    <location>
        <begin position="780"/>
        <end position="796"/>
    </location>
</feature>
<feature type="compositionally biased region" description="Basic and acidic residues" evidence="1">
    <location>
        <begin position="385"/>
        <end position="398"/>
    </location>
</feature>
<dbReference type="PANTHER" id="PTHR12854">
    <property type="entry name" value="ATAXIN 2-RELATED"/>
    <property type="match status" value="1"/>
</dbReference>
<feature type="region of interest" description="Disordered" evidence="1">
    <location>
        <begin position="671"/>
        <end position="703"/>
    </location>
</feature>
<feature type="compositionally biased region" description="Polar residues" evidence="1">
    <location>
        <begin position="44"/>
        <end position="73"/>
    </location>
</feature>
<protein>
    <recommendedName>
        <fullName evidence="2">LsmAD domain-containing protein</fullName>
    </recommendedName>
</protein>
<dbReference type="Pfam" id="PF14438">
    <property type="entry name" value="SM-ATX"/>
    <property type="match status" value="1"/>
</dbReference>
<feature type="compositionally biased region" description="Polar residues" evidence="1">
    <location>
        <begin position="1"/>
        <end position="32"/>
    </location>
</feature>
<dbReference type="InterPro" id="IPR025852">
    <property type="entry name" value="SM_dom_ATX"/>
</dbReference>
<feature type="compositionally biased region" description="Low complexity" evidence="1">
    <location>
        <begin position="606"/>
        <end position="619"/>
    </location>
</feature>
<feature type="compositionally biased region" description="Low complexity" evidence="1">
    <location>
        <begin position="565"/>
        <end position="586"/>
    </location>
</feature>
<feature type="compositionally biased region" description="Polar residues" evidence="1">
    <location>
        <begin position="642"/>
        <end position="653"/>
    </location>
</feature>
<evidence type="ECO:0000313" key="3">
    <source>
        <dbReference type="EMBL" id="KAF2673746.1"/>
    </source>
</evidence>
<dbReference type="SMART" id="SM01272">
    <property type="entry name" value="LsmAD"/>
    <property type="match status" value="1"/>
</dbReference>
<organism evidence="3 4">
    <name type="scientific">Microthyrium microscopicum</name>
    <dbReference type="NCBI Taxonomy" id="703497"/>
    <lineage>
        <taxon>Eukaryota</taxon>
        <taxon>Fungi</taxon>
        <taxon>Dikarya</taxon>
        <taxon>Ascomycota</taxon>
        <taxon>Pezizomycotina</taxon>
        <taxon>Dothideomycetes</taxon>
        <taxon>Dothideomycetes incertae sedis</taxon>
        <taxon>Microthyriales</taxon>
        <taxon>Microthyriaceae</taxon>
        <taxon>Microthyrium</taxon>
    </lineage>
</organism>
<feature type="compositionally biased region" description="Polar residues" evidence="1">
    <location>
        <begin position="596"/>
        <end position="605"/>
    </location>
</feature>
<dbReference type="GO" id="GO:0010494">
    <property type="term" value="C:cytoplasmic stress granule"/>
    <property type="evidence" value="ECO:0007669"/>
    <property type="project" value="TreeGrafter"/>
</dbReference>
<feature type="region of interest" description="Disordered" evidence="1">
    <location>
        <begin position="207"/>
        <end position="226"/>
    </location>
</feature>
<feature type="region of interest" description="Disordered" evidence="1">
    <location>
        <begin position="1"/>
        <end position="109"/>
    </location>
</feature>
<dbReference type="AlphaFoldDB" id="A0A6A6UPU3"/>
<reference evidence="3" key="1">
    <citation type="journal article" date="2020" name="Stud. Mycol.">
        <title>101 Dothideomycetes genomes: a test case for predicting lifestyles and emergence of pathogens.</title>
        <authorList>
            <person name="Haridas S."/>
            <person name="Albert R."/>
            <person name="Binder M."/>
            <person name="Bloem J."/>
            <person name="Labutti K."/>
            <person name="Salamov A."/>
            <person name="Andreopoulos B."/>
            <person name="Baker S."/>
            <person name="Barry K."/>
            <person name="Bills G."/>
            <person name="Bluhm B."/>
            <person name="Cannon C."/>
            <person name="Castanera R."/>
            <person name="Culley D."/>
            <person name="Daum C."/>
            <person name="Ezra D."/>
            <person name="Gonzalez J."/>
            <person name="Henrissat B."/>
            <person name="Kuo A."/>
            <person name="Liang C."/>
            <person name="Lipzen A."/>
            <person name="Lutzoni F."/>
            <person name="Magnuson J."/>
            <person name="Mondo S."/>
            <person name="Nolan M."/>
            <person name="Ohm R."/>
            <person name="Pangilinan J."/>
            <person name="Park H.-J."/>
            <person name="Ramirez L."/>
            <person name="Alfaro M."/>
            <person name="Sun H."/>
            <person name="Tritt A."/>
            <person name="Yoshinaga Y."/>
            <person name="Zwiers L.-H."/>
            <person name="Turgeon B."/>
            <person name="Goodwin S."/>
            <person name="Spatafora J."/>
            <person name="Crous P."/>
            <person name="Grigoriev I."/>
        </authorList>
    </citation>
    <scope>NUCLEOTIDE SEQUENCE</scope>
    <source>
        <strain evidence="3">CBS 115976</strain>
    </source>
</reference>
<feature type="compositionally biased region" description="Low complexity" evidence="1">
    <location>
        <begin position="399"/>
        <end position="409"/>
    </location>
</feature>
<feature type="compositionally biased region" description="Polar residues" evidence="1">
    <location>
        <begin position="95"/>
        <end position="109"/>
    </location>
</feature>
<accession>A0A6A6UPU3</accession>
<feature type="region of interest" description="Disordered" evidence="1">
    <location>
        <begin position="518"/>
        <end position="653"/>
    </location>
</feature>
<dbReference type="Proteomes" id="UP000799302">
    <property type="component" value="Unassembled WGS sequence"/>
</dbReference>
<evidence type="ECO:0000313" key="4">
    <source>
        <dbReference type="Proteomes" id="UP000799302"/>
    </source>
</evidence>
<feature type="compositionally biased region" description="Polar residues" evidence="1">
    <location>
        <begin position="989"/>
        <end position="1001"/>
    </location>
</feature>
<proteinExistence type="predicted"/>
<dbReference type="InterPro" id="IPR009604">
    <property type="entry name" value="LsmAD_domain"/>
</dbReference>
<feature type="region of interest" description="Disordered" evidence="1">
    <location>
        <begin position="305"/>
        <end position="428"/>
    </location>
</feature>